<dbReference type="InterPro" id="IPR051556">
    <property type="entry name" value="N-term/lysine_N-AcTrnsfr"/>
</dbReference>
<dbReference type="PROSITE" id="PS51186">
    <property type="entry name" value="GNAT"/>
    <property type="match status" value="2"/>
</dbReference>
<reference evidence="4 5" key="1">
    <citation type="submission" date="2016-11" db="EMBL/GenBank/DDBJ databases">
        <authorList>
            <person name="Jaros S."/>
            <person name="Januszkiewicz K."/>
            <person name="Wedrychowicz H."/>
        </authorList>
    </citation>
    <scope>NUCLEOTIDE SEQUENCE [LARGE SCALE GENOMIC DNA]</scope>
    <source>
        <strain evidence="4 5">DSM 3089</strain>
    </source>
</reference>
<dbReference type="Gene3D" id="3.40.630.30">
    <property type="match status" value="2"/>
</dbReference>
<dbReference type="STRING" id="1121306.SAMN02745196_01156"/>
<dbReference type="InterPro" id="IPR000182">
    <property type="entry name" value="GNAT_dom"/>
</dbReference>
<dbReference type="RefSeq" id="WP_143147668.1">
    <property type="nucleotide sequence ID" value="NZ_FQXP01000004.1"/>
</dbReference>
<sequence>MIIRELKHEELLMVAELNCSFLNEEFEEDRPLNSIEIEKEFSFLSNWINHKECKEIRRIYGAFDKEKFLGYVGGSLAKKEDAEHGVELNYLYAKKEYRGMALSFKLILTIIAEFEDYGVDTLIVKNFHDSESNGLYRYIGGKVIKQVKQTVKEKDMFIDVFSWEIHELIEKLKDKLNSRSYENGGLAFHDKLAQGILMTNTHTEEDFDIVLKGIFEHNTKGTKGLLKKPAIDINIYLKDGDKTVGAILCDTFNFCLYIEIMWIDKEYRGKGLGKELISKAEKIAKDNGCIFAHTCSLSYQAPEFYKRCGYEVFGKLDDYPDGIVQYFLKKKL</sequence>
<dbReference type="PANTHER" id="PTHR42919">
    <property type="entry name" value="N-ALPHA-ACETYLTRANSFERASE"/>
    <property type="match status" value="1"/>
</dbReference>
<dbReference type="GO" id="GO:0016747">
    <property type="term" value="F:acyltransferase activity, transferring groups other than amino-acyl groups"/>
    <property type="evidence" value="ECO:0007669"/>
    <property type="project" value="InterPro"/>
</dbReference>
<name>A0A1M5V7S8_9CLOT</name>
<dbReference type="CDD" id="cd04301">
    <property type="entry name" value="NAT_SF"/>
    <property type="match status" value="2"/>
</dbReference>
<dbReference type="Pfam" id="PF00583">
    <property type="entry name" value="Acetyltransf_1"/>
    <property type="match status" value="2"/>
</dbReference>
<feature type="domain" description="N-acetyltransferase" evidence="3">
    <location>
        <begin position="197"/>
        <end position="332"/>
    </location>
</feature>
<evidence type="ECO:0000313" key="5">
    <source>
        <dbReference type="Proteomes" id="UP000184526"/>
    </source>
</evidence>
<evidence type="ECO:0000256" key="1">
    <source>
        <dbReference type="ARBA" id="ARBA00022679"/>
    </source>
</evidence>
<protein>
    <submittedName>
        <fullName evidence="4">Acetyltransferase (GNAT) family protein</fullName>
    </submittedName>
</protein>
<accession>A0A1M5V7S8</accession>
<dbReference type="Proteomes" id="UP000184526">
    <property type="component" value="Unassembled WGS sequence"/>
</dbReference>
<dbReference type="EMBL" id="FQXP01000004">
    <property type="protein sequence ID" value="SHH71276.1"/>
    <property type="molecule type" value="Genomic_DNA"/>
</dbReference>
<dbReference type="OrthoDB" id="9787920at2"/>
<feature type="domain" description="N-acetyltransferase" evidence="3">
    <location>
        <begin position="1"/>
        <end position="164"/>
    </location>
</feature>
<evidence type="ECO:0000259" key="3">
    <source>
        <dbReference type="PROSITE" id="PS51186"/>
    </source>
</evidence>
<dbReference type="PANTHER" id="PTHR42919:SF8">
    <property type="entry name" value="N-ALPHA-ACETYLTRANSFERASE 50"/>
    <property type="match status" value="1"/>
</dbReference>
<keyword evidence="2" id="KW-0012">Acyltransferase</keyword>
<gene>
    <name evidence="4" type="ORF">SAMN02745196_01156</name>
</gene>
<organism evidence="4 5">
    <name type="scientific">Clostridium collagenovorans DSM 3089</name>
    <dbReference type="NCBI Taxonomy" id="1121306"/>
    <lineage>
        <taxon>Bacteria</taxon>
        <taxon>Bacillati</taxon>
        <taxon>Bacillota</taxon>
        <taxon>Clostridia</taxon>
        <taxon>Eubacteriales</taxon>
        <taxon>Clostridiaceae</taxon>
        <taxon>Clostridium</taxon>
    </lineage>
</organism>
<proteinExistence type="predicted"/>
<dbReference type="InterPro" id="IPR016181">
    <property type="entry name" value="Acyl_CoA_acyltransferase"/>
</dbReference>
<dbReference type="AlphaFoldDB" id="A0A1M5V7S8"/>
<evidence type="ECO:0000256" key="2">
    <source>
        <dbReference type="ARBA" id="ARBA00023315"/>
    </source>
</evidence>
<dbReference type="SUPFAM" id="SSF55729">
    <property type="entry name" value="Acyl-CoA N-acyltransferases (Nat)"/>
    <property type="match status" value="2"/>
</dbReference>
<keyword evidence="5" id="KW-1185">Reference proteome</keyword>
<evidence type="ECO:0000313" key="4">
    <source>
        <dbReference type="EMBL" id="SHH71276.1"/>
    </source>
</evidence>
<keyword evidence="1 4" id="KW-0808">Transferase</keyword>